<evidence type="ECO:0000256" key="3">
    <source>
        <dbReference type="ARBA" id="ARBA00022679"/>
    </source>
</evidence>
<dbReference type="GO" id="GO:0003723">
    <property type="term" value="F:RNA binding"/>
    <property type="evidence" value="ECO:0007669"/>
    <property type="project" value="InterPro"/>
</dbReference>
<dbReference type="SUPFAM" id="SSF75217">
    <property type="entry name" value="alpha/beta knot"/>
    <property type="match status" value="1"/>
</dbReference>
<dbReference type="EC" id="2.1.1.200" evidence="5"/>
<dbReference type="GO" id="GO:0160206">
    <property type="term" value="F:tRNA (cytidine(32)/uridine(32)-2'-O)-methyltransferase activity"/>
    <property type="evidence" value="ECO:0007669"/>
    <property type="project" value="UniProtKB-EC"/>
</dbReference>
<dbReference type="AlphaFoldDB" id="A0A1F6SXB3"/>
<keyword evidence="5" id="KW-0963">Cytoplasm</keyword>
<dbReference type="Gene3D" id="3.40.1280.10">
    <property type="match status" value="1"/>
</dbReference>
<gene>
    <name evidence="5" type="primary">trmJ</name>
    <name evidence="7" type="ORF">A2140_07640</name>
</gene>
<accession>A0A1F6SXB3</accession>
<dbReference type="InterPro" id="IPR004384">
    <property type="entry name" value="RNA_MeTrfase_TrmJ/LasT"/>
</dbReference>
<reference evidence="7 8" key="1">
    <citation type="journal article" date="2016" name="Nat. Commun.">
        <title>Thousands of microbial genomes shed light on interconnected biogeochemical processes in an aquifer system.</title>
        <authorList>
            <person name="Anantharaman K."/>
            <person name="Brown C.T."/>
            <person name="Hug L.A."/>
            <person name="Sharon I."/>
            <person name="Castelle C.J."/>
            <person name="Probst A.J."/>
            <person name="Thomas B.C."/>
            <person name="Singh A."/>
            <person name="Wilkins M.J."/>
            <person name="Karaoz U."/>
            <person name="Brodie E.L."/>
            <person name="Williams K.H."/>
            <person name="Hubbard S.S."/>
            <person name="Banfield J.F."/>
        </authorList>
    </citation>
    <scope>NUCLEOTIDE SEQUENCE [LARGE SCALE GENOMIC DNA]</scope>
</reference>
<name>A0A1F6SXB3_9PROT</name>
<feature type="domain" description="tRNA/rRNA methyltransferase SpoU type" evidence="6">
    <location>
        <begin position="6"/>
        <end position="155"/>
    </location>
</feature>
<dbReference type="GO" id="GO:0005829">
    <property type="term" value="C:cytosol"/>
    <property type="evidence" value="ECO:0007669"/>
    <property type="project" value="TreeGrafter"/>
</dbReference>
<dbReference type="InterPro" id="IPR029028">
    <property type="entry name" value="Alpha/beta_knot_MTases"/>
</dbReference>
<dbReference type="CDD" id="cd18093">
    <property type="entry name" value="SpoU-like_TrmJ"/>
    <property type="match status" value="1"/>
</dbReference>
<dbReference type="EMBL" id="MFSQ01000144">
    <property type="protein sequence ID" value="OGI37582.1"/>
    <property type="molecule type" value="Genomic_DNA"/>
</dbReference>
<dbReference type="InterPro" id="IPR001537">
    <property type="entry name" value="SpoU_MeTrfase"/>
</dbReference>
<evidence type="ECO:0000313" key="8">
    <source>
        <dbReference type="Proteomes" id="UP000178379"/>
    </source>
</evidence>
<protein>
    <recommendedName>
        <fullName evidence="5">tRNA (cytidine/uridine-2'-O-)-methyltransferase TrmJ</fullName>
        <ecNumber evidence="5">2.1.1.200</ecNumber>
    </recommendedName>
    <alternativeName>
        <fullName evidence="5">tRNA (cytidine(32)/uridine(32)-2'-O)-methyltransferase</fullName>
    </alternativeName>
    <alternativeName>
        <fullName evidence="5">tRNA Cm32/Um32 methyltransferase</fullName>
    </alternativeName>
</protein>
<evidence type="ECO:0000256" key="2">
    <source>
        <dbReference type="ARBA" id="ARBA00022603"/>
    </source>
</evidence>
<dbReference type="Pfam" id="PF00588">
    <property type="entry name" value="SpoU_methylase"/>
    <property type="match status" value="1"/>
</dbReference>
<keyword evidence="3" id="KW-0808">Transferase</keyword>
<dbReference type="PANTHER" id="PTHR42786:SF2">
    <property type="entry name" value="TRNA (CYTIDINE_URIDINE-2'-O-)-METHYLTRANSFERASE TRMJ"/>
    <property type="match status" value="1"/>
</dbReference>
<comment type="catalytic activity">
    <reaction evidence="5">
        <text>cytidine(32) in tRNA + S-adenosyl-L-methionine = 2'-O-methylcytidine(32) in tRNA + S-adenosyl-L-homocysteine + H(+)</text>
        <dbReference type="Rhea" id="RHEA:42932"/>
        <dbReference type="Rhea" id="RHEA-COMP:10288"/>
        <dbReference type="Rhea" id="RHEA-COMP:10289"/>
        <dbReference type="ChEBI" id="CHEBI:15378"/>
        <dbReference type="ChEBI" id="CHEBI:57856"/>
        <dbReference type="ChEBI" id="CHEBI:59789"/>
        <dbReference type="ChEBI" id="CHEBI:74495"/>
        <dbReference type="ChEBI" id="CHEBI:82748"/>
        <dbReference type="EC" id="2.1.1.200"/>
    </reaction>
</comment>
<dbReference type="Proteomes" id="UP000178379">
    <property type="component" value="Unassembled WGS sequence"/>
</dbReference>
<evidence type="ECO:0000313" key="7">
    <source>
        <dbReference type="EMBL" id="OGI37582.1"/>
    </source>
</evidence>
<keyword evidence="5" id="KW-0819">tRNA processing</keyword>
<dbReference type="STRING" id="1817756.A2140_07640"/>
<dbReference type="PIRSF" id="PIRSF004808">
    <property type="entry name" value="LasT"/>
    <property type="match status" value="1"/>
</dbReference>
<dbReference type="GO" id="GO:0106339">
    <property type="term" value="F:tRNA (cytidine(32)-2'-O)-methyltransferase activity"/>
    <property type="evidence" value="ECO:0007669"/>
    <property type="project" value="RHEA"/>
</dbReference>
<evidence type="ECO:0000256" key="1">
    <source>
        <dbReference type="ARBA" id="ARBA00007228"/>
    </source>
</evidence>
<comment type="function">
    <text evidence="5">Catalyzes the formation of 2'O-methylated cytidine (Cm32) or 2'O-methylated uridine (Um32) at position 32 in tRNA.</text>
</comment>
<comment type="similarity">
    <text evidence="1">Belongs to the class IV-like SAM-binding methyltransferase superfamily. RNA methyltransferase TrmH family.</text>
</comment>
<dbReference type="GO" id="GO:0002128">
    <property type="term" value="P:tRNA nucleoside ribose methylation"/>
    <property type="evidence" value="ECO:0007669"/>
    <property type="project" value="TreeGrafter"/>
</dbReference>
<comment type="catalytic activity">
    <reaction evidence="5">
        <text>uridine(32) in tRNA + S-adenosyl-L-methionine = 2'-O-methyluridine(32) in tRNA + S-adenosyl-L-homocysteine + H(+)</text>
        <dbReference type="Rhea" id="RHEA:42936"/>
        <dbReference type="Rhea" id="RHEA-COMP:10107"/>
        <dbReference type="Rhea" id="RHEA-COMP:10290"/>
        <dbReference type="ChEBI" id="CHEBI:15378"/>
        <dbReference type="ChEBI" id="CHEBI:57856"/>
        <dbReference type="ChEBI" id="CHEBI:59789"/>
        <dbReference type="ChEBI" id="CHEBI:65315"/>
        <dbReference type="ChEBI" id="CHEBI:74478"/>
        <dbReference type="EC" id="2.1.1.200"/>
    </reaction>
</comment>
<dbReference type="PANTHER" id="PTHR42786">
    <property type="entry name" value="TRNA/RRNA METHYLTRANSFERASE"/>
    <property type="match status" value="1"/>
</dbReference>
<dbReference type="Gene3D" id="1.10.8.590">
    <property type="match status" value="1"/>
</dbReference>
<keyword evidence="4 5" id="KW-0949">S-adenosyl-L-methionine</keyword>
<dbReference type="FunFam" id="3.40.1280.10:FF:000006">
    <property type="entry name" value="Uncharacterized tRNA/rRNA methyltransferase HI_0380"/>
    <property type="match status" value="1"/>
</dbReference>
<evidence type="ECO:0000259" key="6">
    <source>
        <dbReference type="Pfam" id="PF00588"/>
    </source>
</evidence>
<keyword evidence="2 5" id="KW-0489">Methyltransferase</keyword>
<dbReference type="InterPro" id="IPR029026">
    <property type="entry name" value="tRNA_m1G_MTases_N"/>
</dbReference>
<sequence>MNPSSVRIVLIRPTHGGNIGACARAMKTMGLDALWVVAPETAIDDEARAMATHAVDLLERAVRVPDLETALADCRYVMGTSARPRRLGCPVLPPRDAAPVLVNESRDGPVALLFGQERTGLTNEELDHCHAVVSIPANPDFPSLNLAAAVQIMAYEIRLALGSTQPVSTEPEEGPVVRPTREDMDRFYDHLERVMIESQFLDPAKPRFLMRRLKRFFNRANPDDNELNILRGILTAVERWRRP</sequence>
<proteinExistence type="inferred from homology"/>
<organism evidence="7 8">
    <name type="scientific">Candidatus Muproteobacteria bacterium RBG_16_62_13</name>
    <dbReference type="NCBI Taxonomy" id="1817756"/>
    <lineage>
        <taxon>Bacteria</taxon>
        <taxon>Pseudomonadati</taxon>
        <taxon>Pseudomonadota</taxon>
        <taxon>Candidatus Muproteobacteria</taxon>
    </lineage>
</organism>
<comment type="subcellular location">
    <subcellularLocation>
        <location evidence="5">Cytoplasm</location>
    </subcellularLocation>
</comment>
<comment type="subunit">
    <text evidence="5">Homodimer.</text>
</comment>
<evidence type="ECO:0000256" key="4">
    <source>
        <dbReference type="ARBA" id="ARBA00022691"/>
    </source>
</evidence>
<evidence type="ECO:0000256" key="5">
    <source>
        <dbReference type="RuleBase" id="RU362024"/>
    </source>
</evidence>
<comment type="caution">
    <text evidence="7">The sequence shown here is derived from an EMBL/GenBank/DDBJ whole genome shotgun (WGS) entry which is preliminary data.</text>
</comment>
<dbReference type="NCBIfam" id="TIGR00050">
    <property type="entry name" value="rRNA_methyl_1"/>
    <property type="match status" value="1"/>
</dbReference>